<gene>
    <name evidence="2" type="ORF">NDU88_001580</name>
</gene>
<organism evidence="2 3">
    <name type="scientific">Pleurodeles waltl</name>
    <name type="common">Iberian ribbed newt</name>
    <dbReference type="NCBI Taxonomy" id="8319"/>
    <lineage>
        <taxon>Eukaryota</taxon>
        <taxon>Metazoa</taxon>
        <taxon>Chordata</taxon>
        <taxon>Craniata</taxon>
        <taxon>Vertebrata</taxon>
        <taxon>Euteleostomi</taxon>
        <taxon>Amphibia</taxon>
        <taxon>Batrachia</taxon>
        <taxon>Caudata</taxon>
        <taxon>Salamandroidea</taxon>
        <taxon>Salamandridae</taxon>
        <taxon>Pleurodelinae</taxon>
        <taxon>Pleurodeles</taxon>
    </lineage>
</organism>
<sequence>MGCYRGKEGGENDIRRCVRRRTSVEGTRATVRSRKQPLERQSGERTPRALEHREERCETGAGLQRNAEKRAAIRKGRVRQQEKQ</sequence>
<feature type="compositionally biased region" description="Basic and acidic residues" evidence="1">
    <location>
        <begin position="36"/>
        <end position="58"/>
    </location>
</feature>
<dbReference type="AlphaFoldDB" id="A0AAV7VBF5"/>
<proteinExistence type="predicted"/>
<feature type="region of interest" description="Disordered" evidence="1">
    <location>
        <begin position="23"/>
        <end position="84"/>
    </location>
</feature>
<evidence type="ECO:0000313" key="2">
    <source>
        <dbReference type="EMBL" id="KAJ1197726.1"/>
    </source>
</evidence>
<name>A0AAV7VBF5_PLEWA</name>
<dbReference type="Proteomes" id="UP001066276">
    <property type="component" value="Chromosome 2_1"/>
</dbReference>
<protein>
    <submittedName>
        <fullName evidence="2">Uncharacterized protein</fullName>
    </submittedName>
</protein>
<dbReference type="EMBL" id="JANPWB010000003">
    <property type="protein sequence ID" value="KAJ1197726.1"/>
    <property type="molecule type" value="Genomic_DNA"/>
</dbReference>
<comment type="caution">
    <text evidence="2">The sequence shown here is derived from an EMBL/GenBank/DDBJ whole genome shotgun (WGS) entry which is preliminary data.</text>
</comment>
<evidence type="ECO:0000256" key="1">
    <source>
        <dbReference type="SAM" id="MobiDB-lite"/>
    </source>
</evidence>
<keyword evidence="3" id="KW-1185">Reference proteome</keyword>
<evidence type="ECO:0000313" key="3">
    <source>
        <dbReference type="Proteomes" id="UP001066276"/>
    </source>
</evidence>
<accession>A0AAV7VBF5</accession>
<reference evidence="2" key="1">
    <citation type="journal article" date="2022" name="bioRxiv">
        <title>Sequencing and chromosome-scale assembly of the giantPleurodeles waltlgenome.</title>
        <authorList>
            <person name="Brown T."/>
            <person name="Elewa A."/>
            <person name="Iarovenko S."/>
            <person name="Subramanian E."/>
            <person name="Araus A.J."/>
            <person name="Petzold A."/>
            <person name="Susuki M."/>
            <person name="Suzuki K.-i.T."/>
            <person name="Hayashi T."/>
            <person name="Toyoda A."/>
            <person name="Oliveira C."/>
            <person name="Osipova E."/>
            <person name="Leigh N.D."/>
            <person name="Simon A."/>
            <person name="Yun M.H."/>
        </authorList>
    </citation>
    <scope>NUCLEOTIDE SEQUENCE</scope>
    <source>
        <strain evidence="2">20211129_DDA</strain>
        <tissue evidence="2">Liver</tissue>
    </source>
</reference>